<dbReference type="PANTHER" id="PTHR30483:SF6">
    <property type="entry name" value="PERIPLASMIC BINDING PROTEIN OF ABC TRANSPORTER FOR NATURAL AMINO ACIDS"/>
    <property type="match status" value="1"/>
</dbReference>
<dbReference type="AlphaFoldDB" id="A0A2S9Y213"/>
<evidence type="ECO:0000256" key="2">
    <source>
        <dbReference type="ARBA" id="ARBA00022729"/>
    </source>
</evidence>
<dbReference type="Gene3D" id="3.40.50.2300">
    <property type="match status" value="2"/>
</dbReference>
<accession>A0A2S9Y213</accession>
<comment type="caution">
    <text evidence="4">The sequence shown here is derived from an EMBL/GenBank/DDBJ whole genome shotgun (WGS) entry which is preliminary data.</text>
</comment>
<dbReference type="Proteomes" id="UP000238823">
    <property type="component" value="Unassembled WGS sequence"/>
</dbReference>
<dbReference type="PANTHER" id="PTHR30483">
    <property type="entry name" value="LEUCINE-SPECIFIC-BINDING PROTEIN"/>
    <property type="match status" value="1"/>
</dbReference>
<proteinExistence type="inferred from homology"/>
<dbReference type="SUPFAM" id="SSF53822">
    <property type="entry name" value="Periplasmic binding protein-like I"/>
    <property type="match status" value="1"/>
</dbReference>
<sequence>MDRRQLSNEVTNAAQPPWRAPQQFWRRALCVTLLAALPSVVSCQTTRAGQTPTGSLVDPGAVPAQMRAEWQALVDAQAGDPGSTAVEQAADALLEREPPPELRATALLAKAERQYLVGSDSQAIALADEAVALLAASEAPPKSKSGSQLRTAVHRVLALALTRGGDPARALAELDELEASGSIERVELRGARAVALDRAGDTAGALAAFVGWRELVADEAPEAGYAQERIAALVQHLDRASILTLAKAAPGPDAADCLRATLGSDPGDQAPAWVRACQPLPDRVGILLPRTGKLSALADAQLAAAVAAVTVLGRARPVSVLWRDSGSSADTARAGADRLVADGAEVIIGPVGATNVRAAISAVGDDRFLLPGESTANARGVAPTLEQRTLALINFARGRGAREILVLIPDNGYGGRVNAVEKLVEKNSLNSLKFIMYPSSTTSFAPIVSPLVPQLEQGAAILIADALPRTELIVRQLRRAHLRVAGGTVDREGAEVLVLGTGEGLAPDAIGAKHESLDGVILAPVAHPDADSRAFEAEYQRQQQRRPDDQALLVWRAMSAAWSGASATLEPTPDLVRIQGSAVVAVQAP</sequence>
<protein>
    <recommendedName>
        <fullName evidence="3">Leucine-binding protein domain-containing protein</fullName>
    </recommendedName>
</protein>
<keyword evidence="2" id="KW-0732">Signal</keyword>
<evidence type="ECO:0000256" key="1">
    <source>
        <dbReference type="ARBA" id="ARBA00010062"/>
    </source>
</evidence>
<name>A0A2S9Y213_9BACT</name>
<reference evidence="4 5" key="1">
    <citation type="submission" date="2018-03" db="EMBL/GenBank/DDBJ databases">
        <title>Draft Genome Sequences of the Obligatory Marine Myxobacteria Enhygromyxa salina SWB007.</title>
        <authorList>
            <person name="Poehlein A."/>
            <person name="Moghaddam J.A."/>
            <person name="Harms H."/>
            <person name="Alanjari M."/>
            <person name="Koenig G.M."/>
            <person name="Daniel R."/>
            <person name="Schaeberle T.F."/>
        </authorList>
    </citation>
    <scope>NUCLEOTIDE SEQUENCE [LARGE SCALE GENOMIC DNA]</scope>
    <source>
        <strain evidence="4 5">SWB007</strain>
    </source>
</reference>
<dbReference type="InterPro" id="IPR028082">
    <property type="entry name" value="Peripla_BP_I"/>
</dbReference>
<evidence type="ECO:0000313" key="4">
    <source>
        <dbReference type="EMBL" id="PRP99030.1"/>
    </source>
</evidence>
<dbReference type="RefSeq" id="WP_146158385.1">
    <property type="nucleotide sequence ID" value="NZ_PVNL01000122.1"/>
</dbReference>
<dbReference type="InterPro" id="IPR028081">
    <property type="entry name" value="Leu-bd"/>
</dbReference>
<dbReference type="Pfam" id="PF13458">
    <property type="entry name" value="Peripla_BP_6"/>
    <property type="match status" value="1"/>
</dbReference>
<evidence type="ECO:0000259" key="3">
    <source>
        <dbReference type="Pfam" id="PF13458"/>
    </source>
</evidence>
<organism evidence="4 5">
    <name type="scientific">Enhygromyxa salina</name>
    <dbReference type="NCBI Taxonomy" id="215803"/>
    <lineage>
        <taxon>Bacteria</taxon>
        <taxon>Pseudomonadati</taxon>
        <taxon>Myxococcota</taxon>
        <taxon>Polyangia</taxon>
        <taxon>Nannocystales</taxon>
        <taxon>Nannocystaceae</taxon>
        <taxon>Enhygromyxa</taxon>
    </lineage>
</organism>
<feature type="domain" description="Leucine-binding protein" evidence="3">
    <location>
        <begin position="283"/>
        <end position="574"/>
    </location>
</feature>
<dbReference type="InterPro" id="IPR051010">
    <property type="entry name" value="BCAA_transport"/>
</dbReference>
<comment type="similarity">
    <text evidence="1">Belongs to the leucine-binding protein family.</text>
</comment>
<gene>
    <name evidence="4" type="ORF">ENSA7_64140</name>
</gene>
<dbReference type="OrthoDB" id="5490102at2"/>
<dbReference type="EMBL" id="PVNL01000122">
    <property type="protein sequence ID" value="PRP99030.1"/>
    <property type="molecule type" value="Genomic_DNA"/>
</dbReference>
<evidence type="ECO:0000313" key="5">
    <source>
        <dbReference type="Proteomes" id="UP000238823"/>
    </source>
</evidence>